<organism evidence="2">
    <name type="scientific">uncultured Caudovirales phage</name>
    <dbReference type="NCBI Taxonomy" id="2100421"/>
    <lineage>
        <taxon>Viruses</taxon>
        <taxon>Duplodnaviria</taxon>
        <taxon>Heunggongvirae</taxon>
        <taxon>Uroviricota</taxon>
        <taxon>Caudoviricetes</taxon>
        <taxon>Peduoviridae</taxon>
        <taxon>Maltschvirus</taxon>
        <taxon>Maltschvirus maltsch</taxon>
    </lineage>
</organism>
<protein>
    <submittedName>
        <fullName evidence="2">HNHc domain containing protein</fullName>
    </submittedName>
</protein>
<evidence type="ECO:0000256" key="1">
    <source>
        <dbReference type="SAM" id="MobiDB-lite"/>
    </source>
</evidence>
<name>A0A6J5M1K0_9CAUD</name>
<dbReference type="EMBL" id="LR796359">
    <property type="protein sequence ID" value="CAB4138946.1"/>
    <property type="molecule type" value="Genomic_DNA"/>
</dbReference>
<gene>
    <name evidence="2" type="ORF">UFOVP336_7</name>
</gene>
<dbReference type="InterPro" id="IPR003615">
    <property type="entry name" value="HNH_nuc"/>
</dbReference>
<feature type="region of interest" description="Disordered" evidence="1">
    <location>
        <begin position="1"/>
        <end position="89"/>
    </location>
</feature>
<feature type="compositionally biased region" description="Basic and acidic residues" evidence="1">
    <location>
        <begin position="33"/>
        <end position="53"/>
    </location>
</feature>
<sequence>MTDGKRDYKKEREKYHSKPEQMENNRKRKTARRKLEKEGKVKPFDGKDVDHKTPLKRGGANGKSNLRVQSASKNRSVRKTSGNRMKGNG</sequence>
<dbReference type="CDD" id="cd00085">
    <property type="entry name" value="HNHc"/>
    <property type="match status" value="1"/>
</dbReference>
<feature type="compositionally biased region" description="Basic and acidic residues" evidence="1">
    <location>
        <begin position="1"/>
        <end position="25"/>
    </location>
</feature>
<reference evidence="2" key="1">
    <citation type="submission" date="2020-04" db="EMBL/GenBank/DDBJ databases">
        <authorList>
            <person name="Chiriac C."/>
            <person name="Salcher M."/>
            <person name="Ghai R."/>
            <person name="Kavagutti S V."/>
        </authorList>
    </citation>
    <scope>NUCLEOTIDE SEQUENCE</scope>
</reference>
<proteinExistence type="predicted"/>
<evidence type="ECO:0000313" key="2">
    <source>
        <dbReference type="EMBL" id="CAB4138946.1"/>
    </source>
</evidence>
<feature type="compositionally biased region" description="Polar residues" evidence="1">
    <location>
        <begin position="62"/>
        <end position="83"/>
    </location>
</feature>
<accession>A0A6J5M1K0</accession>